<reference evidence="3 4" key="2">
    <citation type="submission" date="2020-08" db="EMBL/GenBank/DDBJ databases">
        <authorList>
            <person name="Partida-Martinez L."/>
            <person name="Huntemann M."/>
            <person name="Clum A."/>
            <person name="Wang J."/>
            <person name="Palaniappan K."/>
            <person name="Ritter S."/>
            <person name="Chen I.-M."/>
            <person name="Stamatis D."/>
            <person name="Reddy T."/>
            <person name="O'Malley R."/>
            <person name="Daum C."/>
            <person name="Shapiro N."/>
            <person name="Ivanova N."/>
            <person name="Kyrpides N."/>
            <person name="Woyke T."/>
        </authorList>
    </citation>
    <scope>NUCLEOTIDE SEQUENCE [LARGE SCALE GENOMIC DNA]</scope>
    <source>
        <strain evidence="3 4">RAS26</strain>
    </source>
</reference>
<keyword evidence="2" id="KW-0812">Transmembrane</keyword>
<evidence type="ECO:0000256" key="1">
    <source>
        <dbReference type="SAM" id="MobiDB-lite"/>
    </source>
</evidence>
<dbReference type="EMBL" id="JACHVX010000003">
    <property type="protein sequence ID" value="MBB2923379.1"/>
    <property type="molecule type" value="Genomic_DNA"/>
</dbReference>
<evidence type="ECO:0000313" key="3">
    <source>
        <dbReference type="EMBL" id="MBB2923379.1"/>
    </source>
</evidence>
<evidence type="ECO:0000313" key="4">
    <source>
        <dbReference type="Proteomes" id="UP000518206"/>
    </source>
</evidence>
<dbReference type="AlphaFoldDB" id="A0A7W4YBS8"/>
<evidence type="ECO:0000256" key="2">
    <source>
        <dbReference type="SAM" id="Phobius"/>
    </source>
</evidence>
<comment type="caution">
    <text evidence="3">The sequence shown here is derived from an EMBL/GenBank/DDBJ whole genome shotgun (WGS) entry which is preliminary data.</text>
</comment>
<gene>
    <name evidence="3" type="ORF">FHR80_002304</name>
</gene>
<name>A0A7W4YBS8_9CELL</name>
<feature type="transmembrane region" description="Helical" evidence="2">
    <location>
        <begin position="278"/>
        <end position="298"/>
    </location>
</feature>
<dbReference type="Proteomes" id="UP000518206">
    <property type="component" value="Unassembled WGS sequence"/>
</dbReference>
<sequence length="414" mass="44071">MTPTDPVRTDAVPDPWAGAEAAKRRRKRIWVPHVDAELRALWLRVEAARSRGDWDDDPAAETIARGVQELVARAVRAAYRLDPIPNRIVNWWRGTLVEQAYRNLHTARAQMIDIMTADELAAEIPGAVGRAHAELNRDDPRCLTQAELWAMPLARRRAVLRRLLEDVYESADMKHAAYRSFRNSILSAAIAVILLTGLTAAFTALHPTAIPLCFDAVDVTGTGQDTGADLLNCPTRGETSAPTGGDVVLVALIGMLGGTLATTLAIRQLSGSSGAYDVPLALAWLKVPLGAFTAMLGLVAVRGEFVPGLTQLDSQEQILAFALLLGFGQQIFTNALDRRARELVGDLPSKAQQVEVTRPDPVLGTRGTGTGTGTGEPVDLGTPVPTFTLPAATVPASGVATPGSGAAPTTSPPR</sequence>
<proteinExistence type="predicted"/>
<organism evidence="3 4">
    <name type="scientific">Cellulomonas cellasea</name>
    <dbReference type="NCBI Taxonomy" id="43670"/>
    <lineage>
        <taxon>Bacteria</taxon>
        <taxon>Bacillati</taxon>
        <taxon>Actinomycetota</taxon>
        <taxon>Actinomycetes</taxon>
        <taxon>Micrococcales</taxon>
        <taxon>Cellulomonadaceae</taxon>
        <taxon>Cellulomonas</taxon>
    </lineage>
</organism>
<feature type="transmembrane region" description="Helical" evidence="2">
    <location>
        <begin position="247"/>
        <end position="266"/>
    </location>
</feature>
<dbReference type="RefSeq" id="WP_183296229.1">
    <property type="nucleotide sequence ID" value="NZ_JACHVX010000003.1"/>
</dbReference>
<keyword evidence="2" id="KW-0472">Membrane</keyword>
<protein>
    <submittedName>
        <fullName evidence="3">Uncharacterized protein</fullName>
    </submittedName>
</protein>
<accession>A0A7W4YBS8</accession>
<feature type="transmembrane region" description="Helical" evidence="2">
    <location>
        <begin position="184"/>
        <end position="205"/>
    </location>
</feature>
<keyword evidence="2" id="KW-1133">Transmembrane helix</keyword>
<reference evidence="3 4" key="1">
    <citation type="submission" date="2020-08" db="EMBL/GenBank/DDBJ databases">
        <title>The Agave Microbiome: Exploring the role of microbial communities in plant adaptations to desert environments.</title>
        <authorList>
            <person name="Partida-Martinez L.P."/>
        </authorList>
    </citation>
    <scope>NUCLEOTIDE SEQUENCE [LARGE SCALE GENOMIC DNA]</scope>
    <source>
        <strain evidence="3 4">RAS26</strain>
    </source>
</reference>
<feature type="region of interest" description="Disordered" evidence="1">
    <location>
        <begin position="354"/>
        <end position="414"/>
    </location>
</feature>